<evidence type="ECO:0000256" key="1">
    <source>
        <dbReference type="SAM" id="MobiDB-lite"/>
    </source>
</evidence>
<comment type="caution">
    <text evidence="2">The sequence shown here is derived from an EMBL/GenBank/DDBJ whole genome shotgun (WGS) entry which is preliminary data.</text>
</comment>
<gene>
    <name evidence="2" type="ORF">DUI87_22271</name>
</gene>
<feature type="region of interest" description="Disordered" evidence="1">
    <location>
        <begin position="1"/>
        <end position="63"/>
    </location>
</feature>
<dbReference type="EMBL" id="QRBI01000140">
    <property type="protein sequence ID" value="RMC01180.1"/>
    <property type="molecule type" value="Genomic_DNA"/>
</dbReference>
<accession>A0A3M0JR00</accession>
<proteinExistence type="predicted"/>
<organism evidence="2 3">
    <name type="scientific">Hirundo rustica rustica</name>
    <dbReference type="NCBI Taxonomy" id="333673"/>
    <lineage>
        <taxon>Eukaryota</taxon>
        <taxon>Metazoa</taxon>
        <taxon>Chordata</taxon>
        <taxon>Craniata</taxon>
        <taxon>Vertebrata</taxon>
        <taxon>Euteleostomi</taxon>
        <taxon>Archelosauria</taxon>
        <taxon>Archosauria</taxon>
        <taxon>Dinosauria</taxon>
        <taxon>Saurischia</taxon>
        <taxon>Theropoda</taxon>
        <taxon>Coelurosauria</taxon>
        <taxon>Aves</taxon>
        <taxon>Neognathae</taxon>
        <taxon>Neoaves</taxon>
        <taxon>Telluraves</taxon>
        <taxon>Australaves</taxon>
        <taxon>Passeriformes</taxon>
        <taxon>Sylvioidea</taxon>
        <taxon>Hirundinidae</taxon>
        <taxon>Hirundo</taxon>
    </lineage>
</organism>
<dbReference type="Proteomes" id="UP000269221">
    <property type="component" value="Unassembled WGS sequence"/>
</dbReference>
<name>A0A3M0JR00_HIRRU</name>
<keyword evidence="3" id="KW-1185">Reference proteome</keyword>
<dbReference type="AlphaFoldDB" id="A0A3M0JR00"/>
<evidence type="ECO:0000313" key="3">
    <source>
        <dbReference type="Proteomes" id="UP000269221"/>
    </source>
</evidence>
<reference evidence="2 3" key="1">
    <citation type="submission" date="2018-07" db="EMBL/GenBank/DDBJ databases">
        <title>A high quality draft genome assembly of the barn swallow (H. rustica rustica).</title>
        <authorList>
            <person name="Formenti G."/>
            <person name="Chiara M."/>
            <person name="Poveda L."/>
            <person name="Francoijs K.-J."/>
            <person name="Bonisoli-Alquati A."/>
            <person name="Canova L."/>
            <person name="Gianfranceschi L."/>
            <person name="Horner D.S."/>
            <person name="Saino N."/>
        </authorList>
    </citation>
    <scope>NUCLEOTIDE SEQUENCE [LARGE SCALE GENOMIC DNA]</scope>
    <source>
        <strain evidence="2">Chelidonia</strain>
        <tissue evidence="2">Blood</tissue>
    </source>
</reference>
<sequence>MSLGQQRRASPALGRQSSGSHACETMGSSGEKALGPGELSRTGKAGDKEAYVPGGQLGSGDLFRHSGHSEFLHGFACIMSLDPIQKKMITELDGVEQS</sequence>
<evidence type="ECO:0000313" key="2">
    <source>
        <dbReference type="EMBL" id="RMC01180.1"/>
    </source>
</evidence>
<protein>
    <submittedName>
        <fullName evidence="2">Uncharacterized protein</fullName>
    </submittedName>
</protein>